<evidence type="ECO:0000256" key="4">
    <source>
        <dbReference type="ARBA" id="ARBA00023134"/>
    </source>
</evidence>
<dbReference type="OMA" id="HDSAPTI"/>
<dbReference type="GeneID" id="14890279"/>
<dbReference type="PROSITE" id="PS51417">
    <property type="entry name" value="ARF"/>
    <property type="match status" value="1"/>
</dbReference>
<reference evidence="8 9" key="1">
    <citation type="submission" date="2012-10" db="EMBL/GenBank/DDBJ databases">
        <authorList>
            <person name="Zafar N."/>
            <person name="Inman J."/>
            <person name="Hall N."/>
            <person name="Lorenzi H."/>
            <person name="Caler E."/>
        </authorList>
    </citation>
    <scope>NUCLEOTIDE SEQUENCE [LARGE SCALE GENOMIC DNA]</scope>
    <source>
        <strain evidence="8 9">IP1</strain>
    </source>
</reference>
<dbReference type="NCBIfam" id="TIGR00231">
    <property type="entry name" value="small_GTP"/>
    <property type="match status" value="1"/>
</dbReference>
<dbReference type="CDD" id="cd00154">
    <property type="entry name" value="Rab"/>
    <property type="match status" value="1"/>
</dbReference>
<dbReference type="SMART" id="SM00177">
    <property type="entry name" value="ARF"/>
    <property type="match status" value="1"/>
</dbReference>
<keyword evidence="3" id="KW-0547">Nucleotide-binding</keyword>
<dbReference type="GO" id="GO:0003924">
    <property type="term" value="F:GTPase activity"/>
    <property type="evidence" value="ECO:0007669"/>
    <property type="project" value="InterPro"/>
</dbReference>
<dbReference type="GO" id="GO:0005525">
    <property type="term" value="F:GTP binding"/>
    <property type="evidence" value="ECO:0007669"/>
    <property type="project" value="UniProtKB-KW"/>
</dbReference>
<proteinExistence type="inferred from homology"/>
<protein>
    <submittedName>
        <fullName evidence="8">GTP-binding protein YPTM2, putative</fullName>
    </submittedName>
</protein>
<dbReference type="EMBL" id="KB206474">
    <property type="protein sequence ID" value="ELP91388.1"/>
    <property type="molecule type" value="Genomic_DNA"/>
</dbReference>
<dbReference type="InterPro" id="IPR005225">
    <property type="entry name" value="Small_GTP-bd"/>
</dbReference>
<gene>
    <name evidence="8" type="ORF">EIN_154550</name>
</gene>
<dbReference type="FunFam" id="3.40.50.300:FF:000586">
    <property type="entry name" value="Rab family GTPase"/>
    <property type="match status" value="1"/>
</dbReference>
<dbReference type="Gene3D" id="3.40.50.300">
    <property type="entry name" value="P-loop containing nucleotide triphosphate hydrolases"/>
    <property type="match status" value="1"/>
</dbReference>
<evidence type="ECO:0000313" key="8">
    <source>
        <dbReference type="EMBL" id="ELP91388.1"/>
    </source>
</evidence>
<evidence type="ECO:0000256" key="2">
    <source>
        <dbReference type="ARBA" id="ARBA00010142"/>
    </source>
</evidence>
<dbReference type="InterPro" id="IPR027417">
    <property type="entry name" value="P-loop_NTPase"/>
</dbReference>
<evidence type="ECO:0000256" key="5">
    <source>
        <dbReference type="ARBA" id="ARBA00023136"/>
    </source>
</evidence>
<dbReference type="SMART" id="SM00174">
    <property type="entry name" value="RHO"/>
    <property type="match status" value="1"/>
</dbReference>
<dbReference type="OrthoDB" id="9989112at2759"/>
<dbReference type="PRINTS" id="PR00449">
    <property type="entry name" value="RASTRNSFRMNG"/>
</dbReference>
<evidence type="ECO:0000313" key="9">
    <source>
        <dbReference type="Proteomes" id="UP000014680"/>
    </source>
</evidence>
<name>A0A0A1UCK8_ENTIV</name>
<dbReference type="Pfam" id="PF00071">
    <property type="entry name" value="Ras"/>
    <property type="match status" value="1"/>
</dbReference>
<keyword evidence="6" id="KW-0449">Lipoprotein</keyword>
<keyword evidence="7" id="KW-0636">Prenylation</keyword>
<dbReference type="InterPro" id="IPR050227">
    <property type="entry name" value="Rab"/>
</dbReference>
<dbReference type="GO" id="GO:0012505">
    <property type="term" value="C:endomembrane system"/>
    <property type="evidence" value="ECO:0007669"/>
    <property type="project" value="UniProtKB-SubCell"/>
</dbReference>
<sequence length="206" mass="23347">MSIEPRLQPQVDMTFKILIIGESAVGKTAILERYCDNEFHEELISTIGVDFKSRVINYKGKTIKLQLWDTAGQERFRNITSSYYRGTHGCLIVYDVEEVTTFEKVSYWIDELNDCNIKPEILVVGNKIDSADAVVTAEMSEKYCRLSGGLRSMRCSAKTGENIDQIFETLVEAIYNNKIIMERLVATPKPLDNASLQPTQKKEGCC</sequence>
<keyword evidence="5" id="KW-0472">Membrane</keyword>
<evidence type="ECO:0000256" key="7">
    <source>
        <dbReference type="ARBA" id="ARBA00023289"/>
    </source>
</evidence>
<dbReference type="VEuPathDB" id="AmoebaDB:EIN_154550"/>
<dbReference type="SMART" id="SM00176">
    <property type="entry name" value="RAN"/>
    <property type="match status" value="1"/>
</dbReference>
<dbReference type="KEGG" id="eiv:EIN_154550"/>
<accession>A0A0A1UCK8</accession>
<dbReference type="PROSITE" id="PS51419">
    <property type="entry name" value="RAB"/>
    <property type="match status" value="1"/>
</dbReference>
<dbReference type="SUPFAM" id="SSF52540">
    <property type="entry name" value="P-loop containing nucleoside triphosphate hydrolases"/>
    <property type="match status" value="1"/>
</dbReference>
<organism evidence="8 9">
    <name type="scientific">Entamoeba invadens IP1</name>
    <dbReference type="NCBI Taxonomy" id="370355"/>
    <lineage>
        <taxon>Eukaryota</taxon>
        <taxon>Amoebozoa</taxon>
        <taxon>Evosea</taxon>
        <taxon>Archamoebae</taxon>
        <taxon>Mastigamoebida</taxon>
        <taxon>Entamoebidae</taxon>
        <taxon>Entamoeba</taxon>
    </lineage>
</organism>
<dbReference type="RefSeq" id="XP_004258159.1">
    <property type="nucleotide sequence ID" value="XM_004258111.1"/>
</dbReference>
<keyword evidence="9" id="KW-1185">Reference proteome</keyword>
<dbReference type="PANTHER" id="PTHR47977">
    <property type="entry name" value="RAS-RELATED PROTEIN RAB"/>
    <property type="match status" value="1"/>
</dbReference>
<dbReference type="PROSITE" id="PS51420">
    <property type="entry name" value="RHO"/>
    <property type="match status" value="1"/>
</dbReference>
<dbReference type="Proteomes" id="UP000014680">
    <property type="component" value="Unassembled WGS sequence"/>
</dbReference>
<dbReference type="InterPro" id="IPR001806">
    <property type="entry name" value="Small_GTPase"/>
</dbReference>
<evidence type="ECO:0000256" key="1">
    <source>
        <dbReference type="ARBA" id="ARBA00004308"/>
    </source>
</evidence>
<comment type="subcellular location">
    <subcellularLocation>
        <location evidence="1">Endomembrane system</location>
    </subcellularLocation>
</comment>
<evidence type="ECO:0000256" key="3">
    <source>
        <dbReference type="ARBA" id="ARBA00022741"/>
    </source>
</evidence>
<dbReference type="SMART" id="SM00173">
    <property type="entry name" value="RAS"/>
    <property type="match status" value="1"/>
</dbReference>
<dbReference type="SMART" id="SM00175">
    <property type="entry name" value="RAB"/>
    <property type="match status" value="1"/>
</dbReference>
<dbReference type="PROSITE" id="PS51421">
    <property type="entry name" value="RAS"/>
    <property type="match status" value="1"/>
</dbReference>
<keyword evidence="4" id="KW-0342">GTP-binding</keyword>
<comment type="similarity">
    <text evidence="2">Belongs to the small GTPase superfamily. Rho family.</text>
</comment>
<evidence type="ECO:0000256" key="6">
    <source>
        <dbReference type="ARBA" id="ARBA00023288"/>
    </source>
</evidence>
<dbReference type="AlphaFoldDB" id="A0A0A1UCK8"/>